<keyword evidence="7" id="KW-1185">Reference proteome</keyword>
<gene>
    <name evidence="6" type="ORF">ECRASSUSDP1_LOCUS14863</name>
</gene>
<evidence type="ECO:0000313" key="7">
    <source>
        <dbReference type="Proteomes" id="UP001295684"/>
    </source>
</evidence>
<reference evidence="6" key="1">
    <citation type="submission" date="2023-07" db="EMBL/GenBank/DDBJ databases">
        <authorList>
            <consortium name="AG Swart"/>
            <person name="Singh M."/>
            <person name="Singh A."/>
            <person name="Seah K."/>
            <person name="Emmerich C."/>
        </authorList>
    </citation>
    <scope>NUCLEOTIDE SEQUENCE</scope>
    <source>
        <strain evidence="6">DP1</strain>
    </source>
</reference>
<comment type="caution">
    <text evidence="6">The sequence shown here is derived from an EMBL/GenBank/DDBJ whole genome shotgun (WGS) entry which is preliminary data.</text>
</comment>
<evidence type="ECO:0000256" key="3">
    <source>
        <dbReference type="ARBA" id="ARBA00023212"/>
    </source>
</evidence>
<evidence type="ECO:0000256" key="4">
    <source>
        <dbReference type="ARBA" id="ARBA00035656"/>
    </source>
</evidence>
<sequence length="318" mass="37216">MRKSGLYKSVYDKNERLKRRDQNYSKNLEKLHQRPRYGLFSFKAGIDSTIEAKKFENTNNFRNFGGNKKNFTTAKMKKGGLDGTLFSSPGYNCVGDPYEDPRRFKLRSENTKLRRNLHLKDFNTGGKIQENPSTGFLNTPNLEKRNVNANYTCGPRGFFTNPNKKGNGPDALLQKKNFPHMPDDYDRKKNMRRNEKMKNRNLDVGNGFKNVVRGNNTFGLILDEYGEDKLNIVDKPQTTKHEGLQHPAPWKYNNESRLLKKTLNEVPPYIDQKTSKGPIQKIMRKQNDMPWYFTYNRRSEPSDSILHHFKNKKRHIFL</sequence>
<keyword evidence="2" id="KW-0963">Cytoplasm</keyword>
<name>A0AAD1XIX3_EUPCR</name>
<dbReference type="PANTHER" id="PTHR31144">
    <property type="entry name" value="UPF0602 PROTEIN C4ORF47"/>
    <property type="match status" value="1"/>
</dbReference>
<evidence type="ECO:0000313" key="6">
    <source>
        <dbReference type="EMBL" id="CAI2373517.1"/>
    </source>
</evidence>
<comment type="similarity">
    <text evidence="4">Belongs to the CFAP96 family.</text>
</comment>
<proteinExistence type="inferred from homology"/>
<dbReference type="AlphaFoldDB" id="A0AAD1XIX3"/>
<comment type="subcellular location">
    <subcellularLocation>
        <location evidence="1">Cytoplasm</location>
        <location evidence="1">Cytoskeleton</location>
        <location evidence="1">Microtubule organizing center</location>
        <location evidence="1">Centrosome</location>
    </subcellularLocation>
</comment>
<protein>
    <recommendedName>
        <fullName evidence="5">Cilia-and flagella-associated protein 96</fullName>
    </recommendedName>
</protein>
<evidence type="ECO:0000256" key="1">
    <source>
        <dbReference type="ARBA" id="ARBA00004300"/>
    </source>
</evidence>
<accession>A0AAD1XIX3</accession>
<dbReference type="GO" id="GO:0005881">
    <property type="term" value="C:cytoplasmic microtubule"/>
    <property type="evidence" value="ECO:0007669"/>
    <property type="project" value="TreeGrafter"/>
</dbReference>
<dbReference type="EMBL" id="CAMPGE010014868">
    <property type="protein sequence ID" value="CAI2373517.1"/>
    <property type="molecule type" value="Genomic_DNA"/>
</dbReference>
<organism evidence="6 7">
    <name type="scientific">Euplotes crassus</name>
    <dbReference type="NCBI Taxonomy" id="5936"/>
    <lineage>
        <taxon>Eukaryota</taxon>
        <taxon>Sar</taxon>
        <taxon>Alveolata</taxon>
        <taxon>Ciliophora</taxon>
        <taxon>Intramacronucleata</taxon>
        <taxon>Spirotrichea</taxon>
        <taxon>Hypotrichia</taxon>
        <taxon>Euplotida</taxon>
        <taxon>Euplotidae</taxon>
        <taxon>Moneuplotes</taxon>
    </lineage>
</organism>
<dbReference type="Pfam" id="PF15239">
    <property type="entry name" value="CFAP96-like"/>
    <property type="match status" value="1"/>
</dbReference>
<dbReference type="GO" id="GO:0005813">
    <property type="term" value="C:centrosome"/>
    <property type="evidence" value="ECO:0007669"/>
    <property type="project" value="UniProtKB-SubCell"/>
</dbReference>
<evidence type="ECO:0000256" key="5">
    <source>
        <dbReference type="ARBA" id="ARBA00035693"/>
    </source>
</evidence>
<dbReference type="Proteomes" id="UP001295684">
    <property type="component" value="Unassembled WGS sequence"/>
</dbReference>
<evidence type="ECO:0000256" key="2">
    <source>
        <dbReference type="ARBA" id="ARBA00022490"/>
    </source>
</evidence>
<keyword evidence="3" id="KW-0206">Cytoskeleton</keyword>
<dbReference type="PANTHER" id="PTHR31144:SF1">
    <property type="entry name" value="UPF0602 PROTEIN C4ORF47"/>
    <property type="match status" value="1"/>
</dbReference>
<dbReference type="InterPro" id="IPR029358">
    <property type="entry name" value="CFAP96"/>
</dbReference>